<name>A0AAQ3T696_PASNO</name>
<keyword evidence="2" id="KW-1185">Reference proteome</keyword>
<sequence>MDASLDKSSLELIVEGMRSLDMQPLVASRYQLHSPLRIGQSKVCRCGAEDYFKITKKTECGKNSLTTCPNFQVLKSGGLLLSFKGK</sequence>
<evidence type="ECO:0000313" key="1">
    <source>
        <dbReference type="EMBL" id="WVZ67769.1"/>
    </source>
</evidence>
<protein>
    <submittedName>
        <fullName evidence="1">Uncharacterized protein</fullName>
    </submittedName>
</protein>
<evidence type="ECO:0000313" key="2">
    <source>
        <dbReference type="Proteomes" id="UP001341281"/>
    </source>
</evidence>
<organism evidence="1 2">
    <name type="scientific">Paspalum notatum var. saurae</name>
    <dbReference type="NCBI Taxonomy" id="547442"/>
    <lineage>
        <taxon>Eukaryota</taxon>
        <taxon>Viridiplantae</taxon>
        <taxon>Streptophyta</taxon>
        <taxon>Embryophyta</taxon>
        <taxon>Tracheophyta</taxon>
        <taxon>Spermatophyta</taxon>
        <taxon>Magnoliopsida</taxon>
        <taxon>Liliopsida</taxon>
        <taxon>Poales</taxon>
        <taxon>Poaceae</taxon>
        <taxon>PACMAD clade</taxon>
        <taxon>Panicoideae</taxon>
        <taxon>Andropogonodae</taxon>
        <taxon>Paspaleae</taxon>
        <taxon>Paspalinae</taxon>
        <taxon>Paspalum</taxon>
    </lineage>
</organism>
<gene>
    <name evidence="1" type="ORF">U9M48_016809</name>
</gene>
<accession>A0AAQ3T696</accession>
<dbReference type="EMBL" id="CP144748">
    <property type="protein sequence ID" value="WVZ67769.1"/>
    <property type="molecule type" value="Genomic_DNA"/>
</dbReference>
<reference evidence="1 2" key="1">
    <citation type="submission" date="2024-02" db="EMBL/GenBank/DDBJ databases">
        <title>High-quality chromosome-scale genome assembly of Pensacola bahiagrass (Paspalum notatum Flugge var. saurae).</title>
        <authorList>
            <person name="Vega J.M."/>
            <person name="Podio M."/>
            <person name="Orjuela J."/>
            <person name="Siena L.A."/>
            <person name="Pessino S.C."/>
            <person name="Combes M.C."/>
            <person name="Mariac C."/>
            <person name="Albertini E."/>
            <person name="Pupilli F."/>
            <person name="Ortiz J.P.A."/>
            <person name="Leblanc O."/>
        </authorList>
    </citation>
    <scope>NUCLEOTIDE SEQUENCE [LARGE SCALE GENOMIC DNA]</scope>
    <source>
        <strain evidence="1">R1</strain>
        <tissue evidence="1">Leaf</tissue>
    </source>
</reference>
<proteinExistence type="predicted"/>
<dbReference type="AlphaFoldDB" id="A0AAQ3T696"/>
<dbReference type="Proteomes" id="UP001341281">
    <property type="component" value="Chromosome 04"/>
</dbReference>